<dbReference type="PANTHER" id="PTHR43386:SF1">
    <property type="entry name" value="D,D-DIPEPTIDE TRANSPORT SYSTEM PERMEASE PROTEIN DDPC-RELATED"/>
    <property type="match status" value="1"/>
</dbReference>
<keyword evidence="5" id="KW-0571">Peptide transport</keyword>
<evidence type="ECO:0000256" key="6">
    <source>
        <dbReference type="ARBA" id="ARBA00022927"/>
    </source>
</evidence>
<keyword evidence="4 9" id="KW-0812">Transmembrane</keyword>
<sequence length="311" mass="32237">MSARPIAMMPAGRRASFLRRHCPAGICLPAAIVLLLAAAGLAAPWLTAHSPLDQDLLQLNKGPGAGFPLGTDHLGRDILSRLLYGARSTLAVSALGTVIAFAAGAGLGLLALTLGHWAERILFAAIDLIRALPGTLLALLLIVGLGSGSGPLTIALGVSFVPVVAYVTRAAYHREAARDYVLAAASFGGNGLHILSRHILPNIAGTLITQAAIILPRCIVTESVLSFLGVGSSPDAPTWGRMIADSSRFIERAPHAIMAPLVTLVLLTLSLSLLGNQLRRRFDPIRQETDVPGPAADPAPAAVRPVEAGGC</sequence>
<dbReference type="SUPFAM" id="SSF161098">
    <property type="entry name" value="MetI-like"/>
    <property type="match status" value="1"/>
</dbReference>
<evidence type="ECO:0000256" key="3">
    <source>
        <dbReference type="ARBA" id="ARBA00022475"/>
    </source>
</evidence>
<feature type="transmembrane region" description="Helical" evidence="9">
    <location>
        <begin position="90"/>
        <end position="114"/>
    </location>
</feature>
<keyword evidence="12" id="KW-1185">Reference proteome</keyword>
<dbReference type="InterPro" id="IPR035906">
    <property type="entry name" value="MetI-like_sf"/>
</dbReference>
<feature type="transmembrane region" description="Helical" evidence="9">
    <location>
        <begin position="149"/>
        <end position="168"/>
    </location>
</feature>
<evidence type="ECO:0000313" key="12">
    <source>
        <dbReference type="Proteomes" id="UP001429580"/>
    </source>
</evidence>
<dbReference type="InterPro" id="IPR000515">
    <property type="entry name" value="MetI-like"/>
</dbReference>
<evidence type="ECO:0000256" key="4">
    <source>
        <dbReference type="ARBA" id="ARBA00022692"/>
    </source>
</evidence>
<comment type="subcellular location">
    <subcellularLocation>
        <location evidence="1 9">Cell membrane</location>
        <topology evidence="1 9">Multi-pass membrane protein</topology>
    </subcellularLocation>
</comment>
<evidence type="ECO:0000313" key="11">
    <source>
        <dbReference type="EMBL" id="NIJ59955.1"/>
    </source>
</evidence>
<feature type="transmembrane region" description="Helical" evidence="9">
    <location>
        <begin position="256"/>
        <end position="276"/>
    </location>
</feature>
<dbReference type="EMBL" id="JAASQI010000011">
    <property type="protein sequence ID" value="NIJ59955.1"/>
    <property type="molecule type" value="Genomic_DNA"/>
</dbReference>
<dbReference type="Proteomes" id="UP001429580">
    <property type="component" value="Unassembled WGS sequence"/>
</dbReference>
<organism evidence="11 12">
    <name type="scientific">Pseudochelatococcus lubricantis</name>
    <dbReference type="NCBI Taxonomy" id="1538102"/>
    <lineage>
        <taxon>Bacteria</taxon>
        <taxon>Pseudomonadati</taxon>
        <taxon>Pseudomonadota</taxon>
        <taxon>Alphaproteobacteria</taxon>
        <taxon>Hyphomicrobiales</taxon>
        <taxon>Chelatococcaceae</taxon>
        <taxon>Pseudochelatococcus</taxon>
    </lineage>
</organism>
<dbReference type="PANTHER" id="PTHR43386">
    <property type="entry name" value="OLIGOPEPTIDE TRANSPORT SYSTEM PERMEASE PROTEIN APPC"/>
    <property type="match status" value="1"/>
</dbReference>
<feature type="transmembrane region" description="Helical" evidence="9">
    <location>
        <begin position="180"/>
        <end position="200"/>
    </location>
</feature>
<dbReference type="InterPro" id="IPR050366">
    <property type="entry name" value="BP-dependent_transpt_permease"/>
</dbReference>
<feature type="transmembrane region" description="Helical" evidence="9">
    <location>
        <begin position="121"/>
        <end position="143"/>
    </location>
</feature>
<evidence type="ECO:0000256" key="2">
    <source>
        <dbReference type="ARBA" id="ARBA00022448"/>
    </source>
</evidence>
<evidence type="ECO:0000256" key="9">
    <source>
        <dbReference type="RuleBase" id="RU363032"/>
    </source>
</evidence>
<evidence type="ECO:0000256" key="8">
    <source>
        <dbReference type="ARBA" id="ARBA00023136"/>
    </source>
</evidence>
<keyword evidence="8 9" id="KW-0472">Membrane</keyword>
<evidence type="ECO:0000256" key="7">
    <source>
        <dbReference type="ARBA" id="ARBA00022989"/>
    </source>
</evidence>
<keyword evidence="6" id="KW-0653">Protein transport</keyword>
<reference evidence="11 12" key="1">
    <citation type="submission" date="2020-03" db="EMBL/GenBank/DDBJ databases">
        <title>Genomic Encyclopedia of Type Strains, Phase IV (KMG-IV): sequencing the most valuable type-strain genomes for metagenomic binning, comparative biology and taxonomic classification.</title>
        <authorList>
            <person name="Goeker M."/>
        </authorList>
    </citation>
    <scope>NUCLEOTIDE SEQUENCE [LARGE SCALE GENOMIC DNA]</scope>
    <source>
        <strain evidence="11 12">DSM 103870</strain>
    </source>
</reference>
<evidence type="ECO:0000259" key="10">
    <source>
        <dbReference type="PROSITE" id="PS50928"/>
    </source>
</evidence>
<evidence type="ECO:0000256" key="1">
    <source>
        <dbReference type="ARBA" id="ARBA00004651"/>
    </source>
</evidence>
<keyword evidence="3" id="KW-1003">Cell membrane</keyword>
<name>A0ABX0V6J6_9HYPH</name>
<protein>
    <submittedName>
        <fullName evidence="11">ABC-type dipeptide/oligopeptide/nickel transport system permease subunit</fullName>
    </submittedName>
</protein>
<keyword evidence="7 9" id="KW-1133">Transmembrane helix</keyword>
<dbReference type="PROSITE" id="PS50928">
    <property type="entry name" value="ABC_TM1"/>
    <property type="match status" value="1"/>
</dbReference>
<dbReference type="CDD" id="cd06261">
    <property type="entry name" value="TM_PBP2"/>
    <property type="match status" value="1"/>
</dbReference>
<comment type="similarity">
    <text evidence="9">Belongs to the binding-protein-dependent transport system permease family.</text>
</comment>
<accession>A0ABX0V6J6</accession>
<evidence type="ECO:0000256" key="5">
    <source>
        <dbReference type="ARBA" id="ARBA00022856"/>
    </source>
</evidence>
<keyword evidence="2 9" id="KW-0813">Transport</keyword>
<comment type="caution">
    <text evidence="11">The sequence shown here is derived from an EMBL/GenBank/DDBJ whole genome shotgun (WGS) entry which is preliminary data.</text>
</comment>
<dbReference type="RefSeq" id="WP_208394351.1">
    <property type="nucleotide sequence ID" value="NZ_JAASQI010000011.1"/>
</dbReference>
<feature type="domain" description="ABC transmembrane type-1" evidence="10">
    <location>
        <begin position="86"/>
        <end position="275"/>
    </location>
</feature>
<dbReference type="Pfam" id="PF00528">
    <property type="entry name" value="BPD_transp_1"/>
    <property type="match status" value="1"/>
</dbReference>
<dbReference type="Gene3D" id="1.10.3720.10">
    <property type="entry name" value="MetI-like"/>
    <property type="match status" value="1"/>
</dbReference>
<proteinExistence type="inferred from homology"/>
<gene>
    <name evidence="11" type="ORF">FHS82_003816</name>
</gene>